<keyword evidence="2" id="KW-0255">Endonuclease</keyword>
<organism evidence="2 3">
    <name type="scientific">Candidatus Desantisbacteria bacterium CG_4_10_14_0_8_um_filter_48_22</name>
    <dbReference type="NCBI Taxonomy" id="1974543"/>
    <lineage>
        <taxon>Bacteria</taxon>
        <taxon>Candidatus Desantisiibacteriota</taxon>
    </lineage>
</organism>
<keyword evidence="2" id="KW-0540">Nuclease</keyword>
<dbReference type="EMBL" id="PFMR01000187">
    <property type="protein sequence ID" value="PIZ16429.1"/>
    <property type="molecule type" value="Genomic_DNA"/>
</dbReference>
<dbReference type="GO" id="GO:0004519">
    <property type="term" value="F:endonuclease activity"/>
    <property type="evidence" value="ECO:0007669"/>
    <property type="project" value="UniProtKB-KW"/>
</dbReference>
<dbReference type="Proteomes" id="UP000229307">
    <property type="component" value="Unassembled WGS sequence"/>
</dbReference>
<dbReference type="InterPro" id="IPR027417">
    <property type="entry name" value="P-loop_NTPase"/>
</dbReference>
<keyword evidence="2" id="KW-0378">Hydrolase</keyword>
<proteinExistence type="predicted"/>
<dbReference type="InterPro" id="IPR006935">
    <property type="entry name" value="Helicase/UvrB_N"/>
</dbReference>
<dbReference type="GO" id="GO:0003677">
    <property type="term" value="F:DNA binding"/>
    <property type="evidence" value="ECO:0007669"/>
    <property type="project" value="InterPro"/>
</dbReference>
<sequence>VIEKIDKFTKSDYKENLVIMMLMLPSANRQNKETLKVFKDSGGFEEFFPTDDDSQGNEKLLKQFPNLDCFGDNGSFSGRIGKTSLGNTLRTLKPLIIIDEGHKAYSEIARKTIRNFNPSIIVELSATPPPESNILVNISGQALNQEEMIKLDLHITNKITVDWKIAMLAAIEKRNILEQKAKEYEAATGEYIRPICLVQAERTGKEQRGTRFIHSEDVKEYLIKQCGILEEQIAIKSSEKDDIEGIDLLSKDCQIRYIITKQALQEGWDCAFAYILTVLTNPGSQLSITQLVGRILRQPKAKKTKVKELDESYVFCFRQKAKNLLENVKVSFEDEGLGDIAGRITIDESDEQTLKTTKERTVGYREEFKRFEGKIYLPKFVIQENSSWRDINYEMDILSRIDWDDIDIKPLSDITLSKIRQEEQEVIVGLSDDEKEVIKEKNRISKAGGLEIDKVFITRQILDIVPNPWVAYDIGVKTLDIFLKKSDKKMVSTNLAFIIEELRKILEKEKDKLAEQIFKKLLENKTLCFFLISDKGGYKLPDTIRVKNNIKGLVRDDNSPIQLSLFDFVPEEELNETEKTVALYLDEQEKLLWWYRNLSRQDYYVQGWKKYKIYPDFVFTDKRQKTKSDYSKIFVIETKGLHLKNEDTEYKKNIFNFCNSLGQQKDWRDLNLEFSDKKIEFQIVFEDEWRKRINKIFE</sequence>
<dbReference type="Gene3D" id="3.40.50.300">
    <property type="entry name" value="P-loop containing nucleotide triphosphate hydrolases"/>
    <property type="match status" value="1"/>
</dbReference>
<dbReference type="GO" id="GO:0005524">
    <property type="term" value="F:ATP binding"/>
    <property type="evidence" value="ECO:0007669"/>
    <property type="project" value="InterPro"/>
</dbReference>
<gene>
    <name evidence="2" type="ORF">COY52_07000</name>
</gene>
<accession>A0A2M7SAD5</accession>
<feature type="domain" description="Helicase/UvrB N-terminal" evidence="1">
    <location>
        <begin position="90"/>
        <end position="129"/>
    </location>
</feature>
<dbReference type="AlphaFoldDB" id="A0A2M7SAD5"/>
<reference evidence="3" key="1">
    <citation type="submission" date="2017-09" db="EMBL/GenBank/DDBJ databases">
        <title>Depth-based differentiation of microbial function through sediment-hosted aquifers and enrichment of novel symbionts in the deep terrestrial subsurface.</title>
        <authorList>
            <person name="Probst A.J."/>
            <person name="Ladd B."/>
            <person name="Jarett J.K."/>
            <person name="Geller-Mcgrath D.E."/>
            <person name="Sieber C.M.K."/>
            <person name="Emerson J.B."/>
            <person name="Anantharaman K."/>
            <person name="Thomas B.C."/>
            <person name="Malmstrom R."/>
            <person name="Stieglmeier M."/>
            <person name="Klingl A."/>
            <person name="Woyke T."/>
            <person name="Ryan C.M."/>
            <person name="Banfield J.F."/>
        </authorList>
    </citation>
    <scope>NUCLEOTIDE SEQUENCE [LARGE SCALE GENOMIC DNA]</scope>
</reference>
<evidence type="ECO:0000313" key="3">
    <source>
        <dbReference type="Proteomes" id="UP000229307"/>
    </source>
</evidence>
<dbReference type="Pfam" id="PF04851">
    <property type="entry name" value="ResIII"/>
    <property type="match status" value="1"/>
</dbReference>
<evidence type="ECO:0000259" key="1">
    <source>
        <dbReference type="Pfam" id="PF04851"/>
    </source>
</evidence>
<protein>
    <submittedName>
        <fullName evidence="2">Restriction endonuclease subunit R</fullName>
    </submittedName>
</protein>
<dbReference type="SUPFAM" id="SSF52540">
    <property type="entry name" value="P-loop containing nucleoside triphosphate hydrolases"/>
    <property type="match status" value="1"/>
</dbReference>
<comment type="caution">
    <text evidence="2">The sequence shown here is derived from an EMBL/GenBank/DDBJ whole genome shotgun (WGS) entry which is preliminary data.</text>
</comment>
<name>A0A2M7SAD5_9BACT</name>
<evidence type="ECO:0000313" key="2">
    <source>
        <dbReference type="EMBL" id="PIZ16429.1"/>
    </source>
</evidence>
<feature type="non-terminal residue" evidence="2">
    <location>
        <position position="1"/>
    </location>
</feature>
<dbReference type="GO" id="GO:0016787">
    <property type="term" value="F:hydrolase activity"/>
    <property type="evidence" value="ECO:0007669"/>
    <property type="project" value="InterPro"/>
</dbReference>